<proteinExistence type="predicted"/>
<feature type="compositionally biased region" description="Low complexity" evidence="1">
    <location>
        <begin position="170"/>
        <end position="185"/>
    </location>
</feature>
<name>A0A2A4JEZ9_HELVI</name>
<protein>
    <submittedName>
        <fullName evidence="3">Uncharacterized protein</fullName>
    </submittedName>
</protein>
<evidence type="ECO:0000256" key="2">
    <source>
        <dbReference type="SAM" id="SignalP"/>
    </source>
</evidence>
<evidence type="ECO:0000313" key="3">
    <source>
        <dbReference type="EMBL" id="PCG70399.1"/>
    </source>
</evidence>
<accession>A0A2A4JEZ9</accession>
<feature type="compositionally biased region" description="Low complexity" evidence="1">
    <location>
        <begin position="196"/>
        <end position="216"/>
    </location>
</feature>
<feature type="region of interest" description="Disordered" evidence="1">
    <location>
        <begin position="18"/>
        <end position="46"/>
    </location>
</feature>
<dbReference type="EMBL" id="NWSH01001699">
    <property type="protein sequence ID" value="PCG70399.1"/>
    <property type="molecule type" value="Genomic_DNA"/>
</dbReference>
<evidence type="ECO:0000256" key="1">
    <source>
        <dbReference type="SAM" id="MobiDB-lite"/>
    </source>
</evidence>
<feature type="compositionally biased region" description="Acidic residues" evidence="1">
    <location>
        <begin position="33"/>
        <end position="42"/>
    </location>
</feature>
<reference evidence="3" key="1">
    <citation type="submission" date="2017-09" db="EMBL/GenBank/DDBJ databases">
        <title>Contemporary evolution of a Lepidopteran species, Heliothis virescens, in response to modern agricultural practices.</title>
        <authorList>
            <person name="Fritz M.L."/>
            <person name="Deyonke A.M."/>
            <person name="Papanicolaou A."/>
            <person name="Micinski S."/>
            <person name="Westbrook J."/>
            <person name="Gould F."/>
        </authorList>
    </citation>
    <scope>NUCLEOTIDE SEQUENCE [LARGE SCALE GENOMIC DNA]</scope>
    <source>
        <strain evidence="3">HvINT-</strain>
        <tissue evidence="3">Whole body</tissue>
    </source>
</reference>
<keyword evidence="2" id="KW-0732">Signal</keyword>
<gene>
    <name evidence="3" type="ORF">B5V51_3028</name>
</gene>
<feature type="region of interest" description="Disordered" evidence="1">
    <location>
        <begin position="249"/>
        <end position="286"/>
    </location>
</feature>
<comment type="caution">
    <text evidence="3">The sequence shown here is derived from an EMBL/GenBank/DDBJ whole genome shotgun (WGS) entry which is preliminary data.</text>
</comment>
<dbReference type="AlphaFoldDB" id="A0A2A4JEZ9"/>
<feature type="region of interest" description="Disordered" evidence="1">
    <location>
        <begin position="170"/>
        <end position="230"/>
    </location>
</feature>
<feature type="signal peptide" evidence="2">
    <location>
        <begin position="1"/>
        <end position="17"/>
    </location>
</feature>
<feature type="chain" id="PRO_5012042711" evidence="2">
    <location>
        <begin position="18"/>
        <end position="317"/>
    </location>
</feature>
<organism evidence="3">
    <name type="scientific">Heliothis virescens</name>
    <name type="common">Tobacco budworm moth</name>
    <dbReference type="NCBI Taxonomy" id="7102"/>
    <lineage>
        <taxon>Eukaryota</taxon>
        <taxon>Metazoa</taxon>
        <taxon>Ecdysozoa</taxon>
        <taxon>Arthropoda</taxon>
        <taxon>Hexapoda</taxon>
        <taxon>Insecta</taxon>
        <taxon>Pterygota</taxon>
        <taxon>Neoptera</taxon>
        <taxon>Endopterygota</taxon>
        <taxon>Lepidoptera</taxon>
        <taxon>Glossata</taxon>
        <taxon>Ditrysia</taxon>
        <taxon>Noctuoidea</taxon>
        <taxon>Noctuidae</taxon>
        <taxon>Heliothinae</taxon>
        <taxon>Heliothis</taxon>
    </lineage>
</organism>
<sequence length="317" mass="33421">MRSALLAALLVSAAALAARESSTVKAPSSGDEREPEQEDESDSAPFMSDWGAGVVCDGKLCGVLSRSARGAHASSESGDAADASTPRDDTCGDTHVAQSVARWRKFLHCAHTLRACGLGGDCAQLCSERRLLDTEETTPTARAERFTTTEPADTRGEMDALLFPRTDTLPTLLPSTSRPVRPSSVAAPTRSTLRRSSAAGMQPAPASSQPPSLRPAFEFEPNRPDFKGKPARTSRVYLKAGEYGDNGAEYGGEEAALPPAPSTPASVATRHSSTASHDARSSKMMARVSPATARRSHASALSANLLYVFMAITNFAI</sequence>